<evidence type="ECO:0000256" key="1">
    <source>
        <dbReference type="ARBA" id="ARBA00005624"/>
    </source>
</evidence>
<dbReference type="STRING" id="113540.ENSSFOP00015018770"/>
<dbReference type="FunFam" id="3.40.50.720:FF:000087">
    <property type="entry name" value="alpha-aminoadipic semialdehyde synthase, mitochondrial"/>
    <property type="match status" value="1"/>
</dbReference>
<evidence type="ECO:0000313" key="6">
    <source>
        <dbReference type="Proteomes" id="UP000034805"/>
    </source>
</evidence>
<dbReference type="Proteomes" id="UP000034805">
    <property type="component" value="Unassembled WGS sequence"/>
</dbReference>
<dbReference type="InterPro" id="IPR007886">
    <property type="entry name" value="AlaDH/PNT_N"/>
</dbReference>
<dbReference type="GO" id="GO:0004753">
    <property type="term" value="F:saccharopine dehydrogenase activity"/>
    <property type="evidence" value="ECO:0007669"/>
    <property type="project" value="TreeGrafter"/>
</dbReference>
<dbReference type="CDD" id="cd12189">
    <property type="entry name" value="LKR_SDH_like"/>
    <property type="match status" value="1"/>
</dbReference>
<accession>A0A0P7URH9</accession>
<organism evidence="5 6">
    <name type="scientific">Scleropages formosus</name>
    <name type="common">Asian bonytongue</name>
    <name type="synonym">Osteoglossum formosum</name>
    <dbReference type="NCBI Taxonomy" id="113540"/>
    <lineage>
        <taxon>Eukaryota</taxon>
        <taxon>Metazoa</taxon>
        <taxon>Chordata</taxon>
        <taxon>Craniata</taxon>
        <taxon>Vertebrata</taxon>
        <taxon>Euteleostomi</taxon>
        <taxon>Actinopterygii</taxon>
        <taxon>Neopterygii</taxon>
        <taxon>Teleostei</taxon>
        <taxon>Osteoglossocephala</taxon>
        <taxon>Osteoglossomorpha</taxon>
        <taxon>Osteoglossiformes</taxon>
        <taxon>Osteoglossidae</taxon>
        <taxon>Scleropages</taxon>
    </lineage>
</organism>
<dbReference type="InterPro" id="IPR051168">
    <property type="entry name" value="AASS"/>
</dbReference>
<dbReference type="Pfam" id="PF05222">
    <property type="entry name" value="AlaDh_PNT_N"/>
    <property type="match status" value="1"/>
</dbReference>
<dbReference type="SMART" id="SM01003">
    <property type="entry name" value="AlaDh_PNT_N"/>
    <property type="match status" value="1"/>
</dbReference>
<dbReference type="GO" id="GO:0005737">
    <property type="term" value="C:cytoplasm"/>
    <property type="evidence" value="ECO:0007669"/>
    <property type="project" value="TreeGrafter"/>
</dbReference>
<dbReference type="PANTHER" id="PTHR11133">
    <property type="entry name" value="SACCHAROPINE DEHYDROGENASE"/>
    <property type="match status" value="1"/>
</dbReference>
<feature type="domain" description="Alanine dehydrogenase/pyridine nucleotide transhydrogenase N-terminal" evidence="4">
    <location>
        <begin position="2"/>
        <end position="172"/>
    </location>
</feature>
<evidence type="ECO:0000259" key="3">
    <source>
        <dbReference type="SMART" id="SM01002"/>
    </source>
</evidence>
<keyword evidence="2" id="KW-0560">Oxidoreductase</keyword>
<comment type="similarity">
    <text evidence="1">In the N-terminal section; belongs to the AlaDH/PNT family.</text>
</comment>
<dbReference type="GO" id="GO:0019878">
    <property type="term" value="P:lysine biosynthetic process via aminoadipic acid"/>
    <property type="evidence" value="ECO:0007669"/>
    <property type="project" value="TreeGrafter"/>
</dbReference>
<feature type="domain" description="Alanine dehydrogenase/pyridine nucleotide transhydrogenase NAD(H)-binding" evidence="3">
    <location>
        <begin position="212"/>
        <end position="372"/>
    </location>
</feature>
<dbReference type="SMART" id="SM01002">
    <property type="entry name" value="AlaDh_PNT_C"/>
    <property type="match status" value="1"/>
</dbReference>
<evidence type="ECO:0000259" key="4">
    <source>
        <dbReference type="SMART" id="SM01003"/>
    </source>
</evidence>
<evidence type="ECO:0000313" key="5">
    <source>
        <dbReference type="EMBL" id="KPP71854.1"/>
    </source>
</evidence>
<proteinExistence type="inferred from homology"/>
<name>A0A0P7URH9_SCLFO</name>
<dbReference type="SUPFAM" id="SSF52283">
    <property type="entry name" value="Formate/glycerate dehydrogenase catalytic domain-like"/>
    <property type="match status" value="2"/>
</dbReference>
<dbReference type="InterPro" id="IPR007698">
    <property type="entry name" value="AlaDH/PNT_NAD(H)-bd"/>
</dbReference>
<dbReference type="Gene3D" id="3.40.50.720">
    <property type="entry name" value="NAD(P)-binding Rossmann-like Domain"/>
    <property type="match status" value="3"/>
</dbReference>
<dbReference type="AlphaFoldDB" id="A0A0P7URH9"/>
<evidence type="ECO:0000256" key="2">
    <source>
        <dbReference type="ARBA" id="ARBA00023002"/>
    </source>
</evidence>
<comment type="caution">
    <text evidence="5">The sequence shown here is derived from an EMBL/GenBank/DDBJ whole genome shotgun (WGS) entry which is preliminary data.</text>
</comment>
<protein>
    <submittedName>
        <fullName evidence="5">Uncharacterized protein</fullName>
    </submittedName>
</protein>
<sequence length="424" mass="47796">MAIRREDINVWERRAPLAPRHVKELTNAGHCVLVQPSNRRAIHEKYTSRVDALNFLTFSIRLYLCECLCLHQNYVSVSLPSGLSKYYEKAGAIIQEDISEASLIIGVKRPPEEKVFPRKTYAFFSHTIKAQEANMGLLDDILKKEVRLIDYEKMVDSNGFRIVAFGQWAGVAGMINILHGLGLRFLALGHHTPFMHIGMSHNYRNVSQAVQAVRDCGYEISLGLMPKSIGPLTFVFTGTGNVSKGAQEIINELPCEFVEPHELPEVSKHGDTTKVYATVLSRHHHLVRKSDGLYDPIEYEQHPERYTSNFRDSVSTPYPLLFLAICDISADAGGSIEFMTECTTIDKPFCMYDANQHIDHDSVEGSGILMCSIDNLPAQLPIEATEYFGDRLFPYIWEMLPSDATRPLDQEDFSPQVRDVSAVL</sequence>
<dbReference type="PANTHER" id="PTHR11133:SF22">
    <property type="entry name" value="ALPHA-AMINOADIPIC SEMIALDEHYDE SYNTHASE, MITOCHONDRIAL"/>
    <property type="match status" value="1"/>
</dbReference>
<gene>
    <name evidence="5" type="ORF">Z043_109191</name>
</gene>
<dbReference type="EMBL" id="JARO02002814">
    <property type="protein sequence ID" value="KPP71854.1"/>
    <property type="molecule type" value="Genomic_DNA"/>
</dbReference>
<reference evidence="5 6" key="1">
    <citation type="submission" date="2015-08" db="EMBL/GenBank/DDBJ databases">
        <title>The genome of the Asian arowana (Scleropages formosus).</title>
        <authorList>
            <person name="Tan M.H."/>
            <person name="Gan H.M."/>
            <person name="Croft L.J."/>
            <person name="Austin C.M."/>
        </authorList>
    </citation>
    <scope>NUCLEOTIDE SEQUENCE [LARGE SCALE GENOMIC DNA]</scope>
    <source>
        <strain evidence="5">Aro1</strain>
    </source>
</reference>